<keyword evidence="2" id="KW-0430">Lectin</keyword>
<proteinExistence type="predicted"/>
<protein>
    <recommendedName>
        <fullName evidence="3">Protein kinase domain-containing protein</fullName>
    </recommendedName>
</protein>
<dbReference type="EMBL" id="GBRH01265564">
    <property type="protein sequence ID" value="JAD32331.1"/>
    <property type="molecule type" value="Transcribed_RNA"/>
</dbReference>
<dbReference type="PANTHER" id="PTHR47976:SF30">
    <property type="entry name" value="RECEPTOR-LIKE SERINE_THREONINE-PROTEIN KINASE"/>
    <property type="match status" value="1"/>
</dbReference>
<evidence type="ECO:0000259" key="3">
    <source>
        <dbReference type="PROSITE" id="PS50011"/>
    </source>
</evidence>
<dbReference type="GO" id="GO:0005524">
    <property type="term" value="F:ATP binding"/>
    <property type="evidence" value="ECO:0007669"/>
    <property type="project" value="InterPro"/>
</dbReference>
<dbReference type="Gene3D" id="1.10.510.10">
    <property type="entry name" value="Transferase(Phosphotransferase) domain 1"/>
    <property type="match status" value="1"/>
</dbReference>
<sequence>MTVMRGTPGYLAPEWLTSQITEKVDIYSFGVVIMEVISGRRCIDNSQPVERIQLIRLLQEKAQNNHLIDMIDRKSNDMVSNQEEVILMMKLAMWCLQSDCSRRPCMSTAVKVLEGAMAIENWVDYNFLNPVMPVQDNESTYSALPEDYSYFTADPITPVQDNESTCSVHLQHQLYLAQGEVNG</sequence>
<accession>A0A0A8Z0J3</accession>
<evidence type="ECO:0000256" key="2">
    <source>
        <dbReference type="ARBA" id="ARBA00022734"/>
    </source>
</evidence>
<reference evidence="4" key="2">
    <citation type="journal article" date="2015" name="Data Brief">
        <title>Shoot transcriptome of the giant reed, Arundo donax.</title>
        <authorList>
            <person name="Barrero R.A."/>
            <person name="Guerrero F.D."/>
            <person name="Moolhuijzen P."/>
            <person name="Goolsby J.A."/>
            <person name="Tidwell J."/>
            <person name="Bellgard S.E."/>
            <person name="Bellgard M.I."/>
        </authorList>
    </citation>
    <scope>NUCLEOTIDE SEQUENCE</scope>
    <source>
        <tissue evidence="4">Shoot tissue taken approximately 20 cm above the soil surface</tissue>
    </source>
</reference>
<reference evidence="4" key="1">
    <citation type="submission" date="2014-09" db="EMBL/GenBank/DDBJ databases">
        <authorList>
            <person name="Magalhaes I.L.F."/>
            <person name="Oliveira U."/>
            <person name="Santos F.R."/>
            <person name="Vidigal T.H.D.A."/>
            <person name="Brescovit A.D."/>
            <person name="Santos A.J."/>
        </authorList>
    </citation>
    <scope>NUCLEOTIDE SEQUENCE</scope>
    <source>
        <tissue evidence="4">Shoot tissue taken approximately 20 cm above the soil surface</tissue>
    </source>
</reference>
<feature type="domain" description="Protein kinase" evidence="3">
    <location>
        <begin position="1"/>
        <end position="123"/>
    </location>
</feature>
<evidence type="ECO:0000256" key="1">
    <source>
        <dbReference type="ARBA" id="ARBA00022729"/>
    </source>
</evidence>
<dbReference type="GO" id="GO:0004672">
    <property type="term" value="F:protein kinase activity"/>
    <property type="evidence" value="ECO:0007669"/>
    <property type="project" value="InterPro"/>
</dbReference>
<dbReference type="Pfam" id="PF00069">
    <property type="entry name" value="Pkinase"/>
    <property type="match status" value="1"/>
</dbReference>
<organism evidence="4">
    <name type="scientific">Arundo donax</name>
    <name type="common">Giant reed</name>
    <name type="synonym">Donax arundinaceus</name>
    <dbReference type="NCBI Taxonomy" id="35708"/>
    <lineage>
        <taxon>Eukaryota</taxon>
        <taxon>Viridiplantae</taxon>
        <taxon>Streptophyta</taxon>
        <taxon>Embryophyta</taxon>
        <taxon>Tracheophyta</taxon>
        <taxon>Spermatophyta</taxon>
        <taxon>Magnoliopsida</taxon>
        <taxon>Liliopsida</taxon>
        <taxon>Poales</taxon>
        <taxon>Poaceae</taxon>
        <taxon>PACMAD clade</taxon>
        <taxon>Arundinoideae</taxon>
        <taxon>Arundineae</taxon>
        <taxon>Arundo</taxon>
    </lineage>
</organism>
<dbReference type="PANTHER" id="PTHR47976">
    <property type="entry name" value="G-TYPE LECTIN S-RECEPTOR-LIKE SERINE/THREONINE-PROTEIN KINASE SD2-5"/>
    <property type="match status" value="1"/>
</dbReference>
<evidence type="ECO:0000313" key="4">
    <source>
        <dbReference type="EMBL" id="JAD32331.1"/>
    </source>
</evidence>
<dbReference type="InterPro" id="IPR011009">
    <property type="entry name" value="Kinase-like_dom_sf"/>
</dbReference>
<dbReference type="AlphaFoldDB" id="A0A0A8Z0J3"/>
<dbReference type="SUPFAM" id="SSF56112">
    <property type="entry name" value="Protein kinase-like (PK-like)"/>
    <property type="match status" value="1"/>
</dbReference>
<name>A0A0A8Z0J3_ARUDO</name>
<dbReference type="PROSITE" id="PS50011">
    <property type="entry name" value="PROTEIN_KINASE_DOM"/>
    <property type="match status" value="1"/>
</dbReference>
<dbReference type="InterPro" id="IPR000719">
    <property type="entry name" value="Prot_kinase_dom"/>
</dbReference>
<dbReference type="InterPro" id="IPR051343">
    <property type="entry name" value="G-type_lectin_kinases/EP1-like"/>
</dbReference>
<keyword evidence="1" id="KW-0732">Signal</keyword>